<dbReference type="Proteomes" id="UP001195963">
    <property type="component" value="Unassembled WGS sequence"/>
</dbReference>
<comment type="caution">
    <text evidence="4">The sequence shown here is derived from an EMBL/GenBank/DDBJ whole genome shotgun (WGS) entry which is preliminary data.</text>
</comment>
<dbReference type="SUPFAM" id="SSF55073">
    <property type="entry name" value="Nucleotide cyclase"/>
    <property type="match status" value="1"/>
</dbReference>
<name>A0ABS7DY11_9GAMM</name>
<dbReference type="InterPro" id="IPR029787">
    <property type="entry name" value="Nucleotide_cyclase"/>
</dbReference>
<dbReference type="EC" id="2.7.7.65" evidence="1"/>
<accession>A0ABS7DY11</accession>
<dbReference type="SUPFAM" id="SSF55781">
    <property type="entry name" value="GAF domain-like"/>
    <property type="match status" value="1"/>
</dbReference>
<dbReference type="InterPro" id="IPR050469">
    <property type="entry name" value="Diguanylate_Cyclase"/>
</dbReference>
<sequence>MKKKAVNVTQPDNLNLSTLNIEIEEVDWHKWQRLINICAEMFDAPTMIINRVTPEGIEKFLTSQTCNTQLNSNQFNMDHNKFCKDVITQGQRLYVKDIREDCRYQKEEMPYLSYLGLPITWPDGSIFGSLSVLDTQTTDYPEEYIDALSVIKEVIDSDLRHLYKEDQLLKMSYTDPLTQIYNRRGLIDLLQSTQDLARRLKRQLILIYFDLDKFKTANDKYGHDMGDKLLNLFAMNLKKNSRSCDLVARWGGDEFIVIIHAEDTQSINIYIDRMNQHLADQTYLPEIHFSYGYAVIKPDSSSTLAQLLSTADENMYRNKQLKRTDHKK</sequence>
<dbReference type="PANTHER" id="PTHR45138:SF9">
    <property type="entry name" value="DIGUANYLATE CYCLASE DGCM-RELATED"/>
    <property type="match status" value="1"/>
</dbReference>
<evidence type="ECO:0000313" key="5">
    <source>
        <dbReference type="Proteomes" id="UP001195963"/>
    </source>
</evidence>
<protein>
    <recommendedName>
        <fullName evidence="1">diguanylate cyclase</fullName>
        <ecNumber evidence="1">2.7.7.65</ecNumber>
    </recommendedName>
</protein>
<evidence type="ECO:0000256" key="1">
    <source>
        <dbReference type="ARBA" id="ARBA00012528"/>
    </source>
</evidence>
<dbReference type="InterPro" id="IPR043128">
    <property type="entry name" value="Rev_trsase/Diguanyl_cyclase"/>
</dbReference>
<dbReference type="PANTHER" id="PTHR45138">
    <property type="entry name" value="REGULATORY COMPONENTS OF SENSORY TRANSDUCTION SYSTEM"/>
    <property type="match status" value="1"/>
</dbReference>
<organism evidence="4 5">
    <name type="scientific">Shewanella nanhaiensis</name>
    <dbReference type="NCBI Taxonomy" id="2864872"/>
    <lineage>
        <taxon>Bacteria</taxon>
        <taxon>Pseudomonadati</taxon>
        <taxon>Pseudomonadota</taxon>
        <taxon>Gammaproteobacteria</taxon>
        <taxon>Alteromonadales</taxon>
        <taxon>Shewanellaceae</taxon>
        <taxon>Shewanella</taxon>
    </lineage>
</organism>
<dbReference type="PROSITE" id="PS50887">
    <property type="entry name" value="GGDEF"/>
    <property type="match status" value="1"/>
</dbReference>
<keyword evidence="5" id="KW-1185">Reference proteome</keyword>
<dbReference type="InterPro" id="IPR000160">
    <property type="entry name" value="GGDEF_dom"/>
</dbReference>
<proteinExistence type="predicted"/>
<reference evidence="4 5" key="1">
    <citation type="submission" date="2021-07" db="EMBL/GenBank/DDBJ databases">
        <title>Shewanella sp. nov, isolated from SCS.</title>
        <authorList>
            <person name="Cao W.R."/>
        </authorList>
    </citation>
    <scope>NUCLEOTIDE SEQUENCE [LARGE SCALE GENOMIC DNA]</scope>
    <source>
        <strain evidence="4 5">NR704-98</strain>
    </source>
</reference>
<dbReference type="Pfam" id="PF00990">
    <property type="entry name" value="GGDEF"/>
    <property type="match status" value="1"/>
</dbReference>
<evidence type="ECO:0000313" key="4">
    <source>
        <dbReference type="EMBL" id="MBW8182321.1"/>
    </source>
</evidence>
<gene>
    <name evidence="4" type="ORF">K0625_01475</name>
</gene>
<dbReference type="Gene3D" id="3.30.450.40">
    <property type="match status" value="1"/>
</dbReference>
<feature type="domain" description="GGDEF" evidence="3">
    <location>
        <begin position="202"/>
        <end position="328"/>
    </location>
</feature>
<dbReference type="EMBL" id="JAHZST010000001">
    <property type="protein sequence ID" value="MBW8182321.1"/>
    <property type="molecule type" value="Genomic_DNA"/>
</dbReference>
<dbReference type="CDD" id="cd01949">
    <property type="entry name" value="GGDEF"/>
    <property type="match status" value="1"/>
</dbReference>
<dbReference type="InterPro" id="IPR029016">
    <property type="entry name" value="GAF-like_dom_sf"/>
</dbReference>
<dbReference type="RefSeq" id="WP_220108029.1">
    <property type="nucleotide sequence ID" value="NZ_JAHZST010000001.1"/>
</dbReference>
<evidence type="ECO:0000259" key="3">
    <source>
        <dbReference type="PROSITE" id="PS50887"/>
    </source>
</evidence>
<comment type="catalytic activity">
    <reaction evidence="2">
        <text>2 GTP = 3',3'-c-di-GMP + 2 diphosphate</text>
        <dbReference type="Rhea" id="RHEA:24898"/>
        <dbReference type="ChEBI" id="CHEBI:33019"/>
        <dbReference type="ChEBI" id="CHEBI:37565"/>
        <dbReference type="ChEBI" id="CHEBI:58805"/>
        <dbReference type="EC" id="2.7.7.65"/>
    </reaction>
</comment>
<dbReference type="NCBIfam" id="TIGR00254">
    <property type="entry name" value="GGDEF"/>
    <property type="match status" value="1"/>
</dbReference>
<evidence type="ECO:0000256" key="2">
    <source>
        <dbReference type="ARBA" id="ARBA00034247"/>
    </source>
</evidence>
<dbReference type="SMART" id="SM00267">
    <property type="entry name" value="GGDEF"/>
    <property type="match status" value="1"/>
</dbReference>
<dbReference type="Gene3D" id="3.30.70.270">
    <property type="match status" value="1"/>
</dbReference>